<keyword evidence="3" id="KW-1185">Reference proteome</keyword>
<name>A0A5B6VSW7_9ROSI</name>
<dbReference type="EMBL" id="SMMG02000005">
    <property type="protein sequence ID" value="KAA3472092.1"/>
    <property type="molecule type" value="Genomic_DNA"/>
</dbReference>
<dbReference type="InterPro" id="IPR004367">
    <property type="entry name" value="Cyclin_C-dom"/>
</dbReference>
<organism evidence="2 3">
    <name type="scientific">Gossypium australe</name>
    <dbReference type="NCBI Taxonomy" id="47621"/>
    <lineage>
        <taxon>Eukaryota</taxon>
        <taxon>Viridiplantae</taxon>
        <taxon>Streptophyta</taxon>
        <taxon>Embryophyta</taxon>
        <taxon>Tracheophyta</taxon>
        <taxon>Spermatophyta</taxon>
        <taxon>Magnoliopsida</taxon>
        <taxon>eudicotyledons</taxon>
        <taxon>Gunneridae</taxon>
        <taxon>Pentapetalae</taxon>
        <taxon>rosids</taxon>
        <taxon>malvids</taxon>
        <taxon>Malvales</taxon>
        <taxon>Malvaceae</taxon>
        <taxon>Malvoideae</taxon>
        <taxon>Gossypium</taxon>
    </lineage>
</organism>
<gene>
    <name evidence="2" type="ORF">EPI10_022601</name>
</gene>
<accession>A0A5B6VSW7</accession>
<dbReference type="Gene3D" id="1.10.472.10">
    <property type="entry name" value="Cyclin-like"/>
    <property type="match status" value="1"/>
</dbReference>
<dbReference type="AlphaFoldDB" id="A0A5B6VSW7"/>
<dbReference type="InterPro" id="IPR036915">
    <property type="entry name" value="Cyclin-like_sf"/>
</dbReference>
<sequence>MTAPTAKCFLRRFVLAAQWINEVPSMQLECMANYIAELSLLEYVLLVKSGMGHLDGSREFPRLCIGGSSNPISIGTPPSATDMKAYLL</sequence>
<proteinExistence type="predicted"/>
<protein>
    <submittedName>
        <fullName evidence="2">Cyclin-A1-1-like</fullName>
    </submittedName>
</protein>
<feature type="domain" description="Cyclin C-terminal" evidence="1">
    <location>
        <begin position="4"/>
        <end position="46"/>
    </location>
</feature>
<dbReference type="Pfam" id="PF02984">
    <property type="entry name" value="Cyclin_C"/>
    <property type="match status" value="1"/>
</dbReference>
<evidence type="ECO:0000313" key="2">
    <source>
        <dbReference type="EMBL" id="KAA3472092.1"/>
    </source>
</evidence>
<evidence type="ECO:0000259" key="1">
    <source>
        <dbReference type="Pfam" id="PF02984"/>
    </source>
</evidence>
<comment type="caution">
    <text evidence="2">The sequence shown here is derived from an EMBL/GenBank/DDBJ whole genome shotgun (WGS) entry which is preliminary data.</text>
</comment>
<evidence type="ECO:0000313" key="3">
    <source>
        <dbReference type="Proteomes" id="UP000325315"/>
    </source>
</evidence>
<dbReference type="OrthoDB" id="1686769at2759"/>
<reference evidence="3" key="1">
    <citation type="journal article" date="2019" name="Plant Biotechnol. J.">
        <title>Genome sequencing of the Australian wild diploid species Gossypium australe highlights disease resistance and delayed gland morphogenesis.</title>
        <authorList>
            <person name="Cai Y."/>
            <person name="Cai X."/>
            <person name="Wang Q."/>
            <person name="Wang P."/>
            <person name="Zhang Y."/>
            <person name="Cai C."/>
            <person name="Xu Y."/>
            <person name="Wang K."/>
            <person name="Zhou Z."/>
            <person name="Wang C."/>
            <person name="Geng S."/>
            <person name="Li B."/>
            <person name="Dong Q."/>
            <person name="Hou Y."/>
            <person name="Wang H."/>
            <person name="Ai P."/>
            <person name="Liu Z."/>
            <person name="Yi F."/>
            <person name="Sun M."/>
            <person name="An G."/>
            <person name="Cheng J."/>
            <person name="Zhang Y."/>
            <person name="Shi Q."/>
            <person name="Xie Y."/>
            <person name="Shi X."/>
            <person name="Chang Y."/>
            <person name="Huang F."/>
            <person name="Chen Y."/>
            <person name="Hong S."/>
            <person name="Mi L."/>
            <person name="Sun Q."/>
            <person name="Zhang L."/>
            <person name="Zhou B."/>
            <person name="Peng R."/>
            <person name="Zhang X."/>
            <person name="Liu F."/>
        </authorList>
    </citation>
    <scope>NUCLEOTIDE SEQUENCE [LARGE SCALE GENOMIC DNA]</scope>
    <source>
        <strain evidence="3">cv. PA1801</strain>
    </source>
</reference>
<dbReference type="Proteomes" id="UP000325315">
    <property type="component" value="Unassembled WGS sequence"/>
</dbReference>
<dbReference type="SUPFAM" id="SSF47954">
    <property type="entry name" value="Cyclin-like"/>
    <property type="match status" value="1"/>
</dbReference>